<gene>
    <name evidence="5" type="ORF">EGT67_08600</name>
</gene>
<evidence type="ECO:0000259" key="4">
    <source>
        <dbReference type="Pfam" id="PF01494"/>
    </source>
</evidence>
<dbReference type="AlphaFoldDB" id="A0A438BI38"/>
<dbReference type="PANTHER" id="PTHR43004">
    <property type="entry name" value="TRK SYSTEM POTASSIUM UPTAKE PROTEIN"/>
    <property type="match status" value="1"/>
</dbReference>
<dbReference type="InterPro" id="IPR036188">
    <property type="entry name" value="FAD/NAD-bd_sf"/>
</dbReference>
<name>A0A438BI38_9NOCA</name>
<dbReference type="Pfam" id="PF01494">
    <property type="entry name" value="FAD_binding_3"/>
    <property type="match status" value="1"/>
</dbReference>
<protein>
    <submittedName>
        <fullName evidence="5">FAD-dependent oxidoreductase</fullName>
    </submittedName>
</protein>
<comment type="caution">
    <text evidence="5">The sequence shown here is derived from an EMBL/GenBank/DDBJ whole genome shotgun (WGS) entry which is preliminary data.</text>
</comment>
<sequence>MPSRESLARHETEVLVIGGGPTGMTVAGDLARAGRQVVVLERWPSINPSSRAFVTMPRTLEVLDSRGLADDLLADAGTASRVNLFAGAALDLSNLPSRYRFVMITPQTVVDRALTRYAEAQGAMVLRGSEVSGLAQDRSGVTVTSRPKGGVDSDVWRAEYVVGADGAHSTVRRLLGVDFPGKTVLSSVALADVRLSAGPDGAGLTLGTTRDCFGFLAPYGKARPGWFRSMTWDRARPLPDTDPVEEDEVIAVLGRAMGRDVGVEEFSWSSRFHCDERQVTDYRHGRVFLAGDAAHVHSPMGGQGMNTGIQDAANLAWKLDAVLSGADPAVLSSYQHERHPVGKRVVLQSGLMMRAVTLEPAPARALRDTLAPLLSRFAPARDMIAGSFSGVTLRYPRGRDQHRLAGRRATEVPLHAGRLTAVQREHPGFVLVRENGAAPAPTGVPDHVVHARRRDSGPALLVRPDGYIAWAGPSLQDRGPSGWETAYRSWTGAP</sequence>
<dbReference type="Pfam" id="PF21274">
    <property type="entry name" value="Rng_hyd_C"/>
    <property type="match status" value="1"/>
</dbReference>
<reference evidence="5 6" key="1">
    <citation type="submission" date="2018-11" db="EMBL/GenBank/DDBJ databases">
        <title>Rhodococcus spongicola sp. nov. and Rhodococcus xishaensis sp. nov. from marine sponges.</title>
        <authorList>
            <person name="Li L."/>
            <person name="Lin H.W."/>
        </authorList>
    </citation>
    <scope>NUCLEOTIDE SEQUENCE [LARGE SCALE GENOMIC DNA]</scope>
    <source>
        <strain evidence="5 6">CCTCC AB2014297</strain>
    </source>
</reference>
<evidence type="ECO:0000256" key="1">
    <source>
        <dbReference type="ARBA" id="ARBA00001974"/>
    </source>
</evidence>
<keyword evidence="2" id="KW-0285">Flavoprotein</keyword>
<accession>A0A438BI38</accession>
<dbReference type="SUPFAM" id="SSF51905">
    <property type="entry name" value="FAD/NAD(P)-binding domain"/>
    <property type="match status" value="1"/>
</dbReference>
<dbReference type="PRINTS" id="PR00420">
    <property type="entry name" value="RNGMNOXGNASE"/>
</dbReference>
<evidence type="ECO:0000313" key="5">
    <source>
        <dbReference type="EMBL" id="RVW10245.1"/>
    </source>
</evidence>
<dbReference type="Gene3D" id="3.50.50.60">
    <property type="entry name" value="FAD/NAD(P)-binding domain"/>
    <property type="match status" value="1"/>
</dbReference>
<feature type="domain" description="FAD-binding" evidence="4">
    <location>
        <begin position="11"/>
        <end position="347"/>
    </location>
</feature>
<dbReference type="GO" id="GO:0016709">
    <property type="term" value="F:oxidoreductase activity, acting on paired donors, with incorporation or reduction of molecular oxygen, NAD(P)H as one donor, and incorporation of one atom of oxygen"/>
    <property type="evidence" value="ECO:0007669"/>
    <property type="project" value="UniProtKB-ARBA"/>
</dbReference>
<organism evidence="5 6">
    <name type="scientific">Prescottella agglutinans</name>
    <dbReference type="NCBI Taxonomy" id="1644129"/>
    <lineage>
        <taxon>Bacteria</taxon>
        <taxon>Bacillati</taxon>
        <taxon>Actinomycetota</taxon>
        <taxon>Actinomycetes</taxon>
        <taxon>Mycobacteriales</taxon>
        <taxon>Nocardiaceae</taxon>
        <taxon>Prescottella</taxon>
    </lineage>
</organism>
<dbReference type="Gene3D" id="3.40.30.120">
    <property type="match status" value="1"/>
</dbReference>
<dbReference type="InterPro" id="IPR002938">
    <property type="entry name" value="FAD-bd"/>
</dbReference>
<evidence type="ECO:0000256" key="3">
    <source>
        <dbReference type="ARBA" id="ARBA00022827"/>
    </source>
</evidence>
<keyword evidence="3" id="KW-0274">FAD</keyword>
<comment type="cofactor">
    <cofactor evidence="1">
        <name>FAD</name>
        <dbReference type="ChEBI" id="CHEBI:57692"/>
    </cofactor>
</comment>
<dbReference type="Proteomes" id="UP000286208">
    <property type="component" value="Unassembled WGS sequence"/>
</dbReference>
<evidence type="ECO:0000313" key="6">
    <source>
        <dbReference type="Proteomes" id="UP000286208"/>
    </source>
</evidence>
<proteinExistence type="predicted"/>
<dbReference type="InterPro" id="IPR050641">
    <property type="entry name" value="RIFMO-like"/>
</dbReference>
<dbReference type="OrthoDB" id="8670884at2"/>
<evidence type="ECO:0000256" key="2">
    <source>
        <dbReference type="ARBA" id="ARBA00022630"/>
    </source>
</evidence>
<dbReference type="EMBL" id="RKLP01000003">
    <property type="protein sequence ID" value="RVW10245.1"/>
    <property type="molecule type" value="Genomic_DNA"/>
</dbReference>
<dbReference type="Gene3D" id="3.30.70.2450">
    <property type="match status" value="1"/>
</dbReference>
<dbReference type="GO" id="GO:0071949">
    <property type="term" value="F:FAD binding"/>
    <property type="evidence" value="ECO:0007669"/>
    <property type="project" value="InterPro"/>
</dbReference>
<dbReference type="PANTHER" id="PTHR43004:SF19">
    <property type="entry name" value="BINDING MONOOXYGENASE, PUTATIVE (JCVI)-RELATED"/>
    <property type="match status" value="1"/>
</dbReference>
<keyword evidence="6" id="KW-1185">Reference proteome</keyword>